<dbReference type="InterPro" id="IPR013022">
    <property type="entry name" value="Xyl_isomerase-like_TIM-brl"/>
</dbReference>
<accession>A0A1H7XN43</accession>
<reference evidence="2 3" key="1">
    <citation type="submission" date="2016-10" db="EMBL/GenBank/DDBJ databases">
        <authorList>
            <person name="de Groot N.N."/>
        </authorList>
    </citation>
    <scope>NUCLEOTIDE SEQUENCE [LARGE SCALE GENOMIC DNA]</scope>
    <source>
        <strain evidence="2 3">DSM 8423</strain>
    </source>
</reference>
<dbReference type="RefSeq" id="WP_093883379.1">
    <property type="nucleotide sequence ID" value="NZ_FOBS01000011.1"/>
</dbReference>
<protein>
    <submittedName>
        <fullName evidence="2">Sugar phosphate isomerase/epimerase</fullName>
    </submittedName>
</protein>
<dbReference type="STRING" id="43775.SAMN04489760_11135"/>
<organism evidence="2 3">
    <name type="scientific">Syntrophus gentianae</name>
    <dbReference type="NCBI Taxonomy" id="43775"/>
    <lineage>
        <taxon>Bacteria</taxon>
        <taxon>Pseudomonadati</taxon>
        <taxon>Thermodesulfobacteriota</taxon>
        <taxon>Syntrophia</taxon>
        <taxon>Syntrophales</taxon>
        <taxon>Syntrophaceae</taxon>
        <taxon>Syntrophus</taxon>
    </lineage>
</organism>
<name>A0A1H7XN43_9BACT</name>
<dbReference type="SUPFAM" id="SSF51658">
    <property type="entry name" value="Xylose isomerase-like"/>
    <property type="match status" value="1"/>
</dbReference>
<sequence>MGNILNYLQVHIPISMLLGDFLDRIIANGISPEIGFNYAILDSTGKDKFSEVADRLVDAGLKVTFHAPFMDLRPGAVDPRIREVSRDRLLQVFELVPLFHPLSVVCHPSFDARYYVSTEEEWLRNSLETWQSFADLAAEMDTMVALENVYEETPRQFVSLLTSLDRPSLRFCFDTGHYNAFSDAPLEDWLTELGDHLGEVHLHDNDGRRDTHLPVGEGGFPFDRLFHFLKELPQKPILTLEAHSEAHFLKTVETLRQNRLFGLL</sequence>
<dbReference type="GO" id="GO:0016853">
    <property type="term" value="F:isomerase activity"/>
    <property type="evidence" value="ECO:0007669"/>
    <property type="project" value="UniProtKB-KW"/>
</dbReference>
<evidence type="ECO:0000313" key="2">
    <source>
        <dbReference type="EMBL" id="SEM34607.1"/>
    </source>
</evidence>
<dbReference type="InterPro" id="IPR050312">
    <property type="entry name" value="IolE/XylAMocC-like"/>
</dbReference>
<dbReference type="InterPro" id="IPR036237">
    <property type="entry name" value="Xyl_isomerase-like_sf"/>
</dbReference>
<keyword evidence="3" id="KW-1185">Reference proteome</keyword>
<proteinExistence type="predicted"/>
<dbReference type="EMBL" id="FOBS01000011">
    <property type="protein sequence ID" value="SEM34607.1"/>
    <property type="molecule type" value="Genomic_DNA"/>
</dbReference>
<dbReference type="Proteomes" id="UP000198744">
    <property type="component" value="Unassembled WGS sequence"/>
</dbReference>
<dbReference type="Gene3D" id="3.20.20.150">
    <property type="entry name" value="Divalent-metal-dependent TIM barrel enzymes"/>
    <property type="match status" value="1"/>
</dbReference>
<feature type="domain" description="Xylose isomerase-like TIM barrel" evidence="1">
    <location>
        <begin position="43"/>
        <end position="251"/>
    </location>
</feature>
<dbReference type="OrthoDB" id="9801960at2"/>
<evidence type="ECO:0000313" key="3">
    <source>
        <dbReference type="Proteomes" id="UP000198744"/>
    </source>
</evidence>
<dbReference type="PANTHER" id="PTHR12110">
    <property type="entry name" value="HYDROXYPYRUVATE ISOMERASE"/>
    <property type="match status" value="1"/>
</dbReference>
<gene>
    <name evidence="2" type="ORF">SAMN04489760_11135</name>
</gene>
<keyword evidence="2" id="KW-0413">Isomerase</keyword>
<dbReference type="Pfam" id="PF01261">
    <property type="entry name" value="AP_endonuc_2"/>
    <property type="match status" value="1"/>
</dbReference>
<evidence type="ECO:0000259" key="1">
    <source>
        <dbReference type="Pfam" id="PF01261"/>
    </source>
</evidence>
<dbReference type="AlphaFoldDB" id="A0A1H7XN43"/>